<dbReference type="CDD" id="cd01650">
    <property type="entry name" value="RT_nLTR_like"/>
    <property type="match status" value="1"/>
</dbReference>
<evidence type="ECO:0000313" key="2">
    <source>
        <dbReference type="EMBL" id="RWS20007.1"/>
    </source>
</evidence>
<feature type="domain" description="Reverse transcriptase" evidence="1">
    <location>
        <begin position="39"/>
        <end position="238"/>
    </location>
</feature>
<dbReference type="STRING" id="299467.A0A443RXA9"/>
<dbReference type="InterPro" id="IPR043502">
    <property type="entry name" value="DNA/RNA_pol_sf"/>
</dbReference>
<dbReference type="VEuPathDB" id="VectorBase:LDEU012034"/>
<reference evidence="2 3" key="1">
    <citation type="journal article" date="2018" name="Gigascience">
        <title>Genomes of trombidid mites reveal novel predicted allergens and laterally-transferred genes associated with secondary metabolism.</title>
        <authorList>
            <person name="Dong X."/>
            <person name="Chaisiri K."/>
            <person name="Xia D."/>
            <person name="Armstrong S.D."/>
            <person name="Fang Y."/>
            <person name="Donnelly M.J."/>
            <person name="Kadowaki T."/>
            <person name="McGarry J.W."/>
            <person name="Darby A.C."/>
            <person name="Makepeace B.L."/>
        </authorList>
    </citation>
    <scope>NUCLEOTIDE SEQUENCE [LARGE SCALE GENOMIC DNA]</scope>
    <source>
        <strain evidence="2">UoL-UT</strain>
    </source>
</reference>
<proteinExistence type="predicted"/>
<dbReference type="Proteomes" id="UP000288716">
    <property type="component" value="Unassembled WGS sequence"/>
</dbReference>
<dbReference type="GO" id="GO:0071897">
    <property type="term" value="P:DNA biosynthetic process"/>
    <property type="evidence" value="ECO:0007669"/>
    <property type="project" value="UniProtKB-ARBA"/>
</dbReference>
<keyword evidence="3" id="KW-1185">Reference proteome</keyword>
<comment type="caution">
    <text evidence="2">The sequence shown here is derived from an EMBL/GenBank/DDBJ whole genome shotgun (WGS) entry which is preliminary data.</text>
</comment>
<dbReference type="PANTHER" id="PTHR19446">
    <property type="entry name" value="REVERSE TRANSCRIPTASES"/>
    <property type="match status" value="1"/>
</dbReference>
<evidence type="ECO:0000313" key="3">
    <source>
        <dbReference type="Proteomes" id="UP000288716"/>
    </source>
</evidence>
<dbReference type="EMBL" id="NCKV01020828">
    <property type="protein sequence ID" value="RWS20007.1"/>
    <property type="molecule type" value="Genomic_DNA"/>
</dbReference>
<evidence type="ECO:0000259" key="1">
    <source>
        <dbReference type="PROSITE" id="PS50878"/>
    </source>
</evidence>
<dbReference type="Pfam" id="PF00078">
    <property type="entry name" value="RVT_1"/>
    <property type="match status" value="1"/>
</dbReference>
<organism evidence="2 3">
    <name type="scientific">Leptotrombidium deliense</name>
    <dbReference type="NCBI Taxonomy" id="299467"/>
    <lineage>
        <taxon>Eukaryota</taxon>
        <taxon>Metazoa</taxon>
        <taxon>Ecdysozoa</taxon>
        <taxon>Arthropoda</taxon>
        <taxon>Chelicerata</taxon>
        <taxon>Arachnida</taxon>
        <taxon>Acari</taxon>
        <taxon>Acariformes</taxon>
        <taxon>Trombidiformes</taxon>
        <taxon>Prostigmata</taxon>
        <taxon>Anystina</taxon>
        <taxon>Parasitengona</taxon>
        <taxon>Trombiculoidea</taxon>
        <taxon>Trombiculidae</taxon>
        <taxon>Leptotrombidium</taxon>
    </lineage>
</organism>
<dbReference type="SUPFAM" id="SSF56672">
    <property type="entry name" value="DNA/RNA polymerases"/>
    <property type="match status" value="1"/>
</dbReference>
<dbReference type="AlphaFoldDB" id="A0A443RXA9"/>
<protein>
    <recommendedName>
        <fullName evidence="1">Reverse transcriptase domain-containing protein</fullName>
    </recommendedName>
</protein>
<dbReference type="PROSITE" id="PS50878">
    <property type="entry name" value="RT_POL"/>
    <property type="match status" value="1"/>
</dbReference>
<dbReference type="InterPro" id="IPR000477">
    <property type="entry name" value="RT_dom"/>
</dbReference>
<dbReference type="OrthoDB" id="6496730at2759"/>
<name>A0A443RXA9_9ACAR</name>
<gene>
    <name evidence="2" type="ORF">B4U80_10763</name>
</gene>
<accession>A0A443RXA9</accession>
<sequence>MIIKSLNNHSATGCDLVSVKIIKMLNNDSLQFLCDAFNHSLNFGIFPNLWKVSRISPIPKKGTNDYRPIAVTSNISKIIEKIVHRRLYRHLIDINHFHPNQFGFRPSHNTEAACLSIQNYAAMALEANQFCCLVSIDFSKAFDTIDRQLLLDKLFQLGISNTLHKWFTSYLINRKQFIQCDQEKSNFVYNNLGVPQGSILGPLLFEIYLMDIFDICSDSELFGYADDIYLLMKNKCEQ</sequence>